<dbReference type="RefSeq" id="WP_012158807.1">
    <property type="nucleotide sequence ID" value="NC_009922.1"/>
</dbReference>
<gene>
    <name evidence="3" type="ordered locus">Clos_0948</name>
</gene>
<evidence type="ECO:0000259" key="2">
    <source>
        <dbReference type="PROSITE" id="PS50983"/>
    </source>
</evidence>
<protein>
    <submittedName>
        <fullName evidence="3">Iron compound ABC transporter, periplasmic iron compound-binding protein, putative</fullName>
    </submittedName>
</protein>
<dbReference type="HOGENOM" id="CLU_025776_0_0_9"/>
<evidence type="ECO:0000256" key="1">
    <source>
        <dbReference type="ARBA" id="ARBA00008814"/>
    </source>
</evidence>
<dbReference type="InterPro" id="IPR050902">
    <property type="entry name" value="ABC_Transporter_SBP"/>
</dbReference>
<dbReference type="InterPro" id="IPR002491">
    <property type="entry name" value="ABC_transptr_periplasmic_BD"/>
</dbReference>
<accession>A8MFV7</accession>
<feature type="domain" description="Fe/B12 periplasmic-binding" evidence="2">
    <location>
        <begin position="109"/>
        <end position="384"/>
    </location>
</feature>
<dbReference type="PROSITE" id="PS50983">
    <property type="entry name" value="FE_B12_PBP"/>
    <property type="match status" value="1"/>
</dbReference>
<dbReference type="PANTHER" id="PTHR30535:SF34">
    <property type="entry name" value="MOLYBDATE-BINDING PROTEIN MOLA"/>
    <property type="match status" value="1"/>
</dbReference>
<dbReference type="Proteomes" id="UP000000269">
    <property type="component" value="Chromosome"/>
</dbReference>
<dbReference type="KEGG" id="aoe:Clos_0948"/>
<dbReference type="SUPFAM" id="SSF53807">
    <property type="entry name" value="Helical backbone' metal receptor"/>
    <property type="match status" value="1"/>
</dbReference>
<dbReference type="PROSITE" id="PS51257">
    <property type="entry name" value="PROKAR_LIPOPROTEIN"/>
    <property type="match status" value="1"/>
</dbReference>
<dbReference type="STRING" id="350688.Clos_0948"/>
<dbReference type="PANTHER" id="PTHR30535">
    <property type="entry name" value="VITAMIN B12-BINDING PROTEIN"/>
    <property type="match status" value="1"/>
</dbReference>
<comment type="similarity">
    <text evidence="1">Belongs to the bacterial solute-binding protein 8 family.</text>
</comment>
<evidence type="ECO:0000313" key="4">
    <source>
        <dbReference type="Proteomes" id="UP000000269"/>
    </source>
</evidence>
<reference evidence="4" key="1">
    <citation type="submission" date="2007-10" db="EMBL/GenBank/DDBJ databases">
        <title>Complete genome of Alkaliphilus oremlandii OhILAs.</title>
        <authorList>
            <person name="Copeland A."/>
            <person name="Lucas S."/>
            <person name="Lapidus A."/>
            <person name="Barry K."/>
            <person name="Detter J.C."/>
            <person name="Glavina del Rio T."/>
            <person name="Hammon N."/>
            <person name="Israni S."/>
            <person name="Dalin E."/>
            <person name="Tice H."/>
            <person name="Pitluck S."/>
            <person name="Chain P."/>
            <person name="Malfatti S."/>
            <person name="Shin M."/>
            <person name="Vergez L."/>
            <person name="Schmutz J."/>
            <person name="Larimer F."/>
            <person name="Land M."/>
            <person name="Hauser L."/>
            <person name="Kyrpides N."/>
            <person name="Mikhailova N."/>
            <person name="Stolz J.F."/>
            <person name="Dawson A."/>
            <person name="Fisher E."/>
            <person name="Crable B."/>
            <person name="Perera E."/>
            <person name="Lisak J."/>
            <person name="Ranganathan M."/>
            <person name="Basu P."/>
            <person name="Richardson P."/>
        </authorList>
    </citation>
    <scope>NUCLEOTIDE SEQUENCE [LARGE SCALE GENOMIC DNA]</scope>
    <source>
        <strain evidence="4">OhILAs</strain>
    </source>
</reference>
<dbReference type="Gene3D" id="3.40.50.1980">
    <property type="entry name" value="Nitrogenase molybdenum iron protein domain"/>
    <property type="match status" value="1"/>
</dbReference>
<dbReference type="AlphaFoldDB" id="A8MFV7"/>
<proteinExistence type="inferred from homology"/>
<dbReference type="eggNOG" id="COG0614">
    <property type="taxonomic scope" value="Bacteria"/>
</dbReference>
<sequence length="394" mass="44484">MSKKLNNVIRTMMILLLVSSFLVGCTSSKGGAKETNRIGQEEINGKNTGLVHERTMELKYAKHFAVDYYKDGYKVITDAADRKILLVPEGKEVPEMEEKMVVIQKPIETVALYSTIDAAWFRPVGALDRIVATTFEASSWRIPEIVEGLETGRISFIGKTSALDYELLQAVGPTVNLLSKSSEKELFPKYDELDLDYISMGAYLEEDPRARLEWVKFASALLDKEEEAIQFFDEELARMEAVSKKAAESTEEKLNVAFVYFSPSKSVFYVHNGKGHHAVTTEIAGGIHYPKDFAQDKNGFVPTTNEEFYKMMSDVDLILYDNISGHGIQNMKDLLEKASFVSDLKVVQEGRIWGLQKEFWQSADKIADITEALNSILTTPHGEITENDYYFLMK</sequence>
<keyword evidence="4" id="KW-1185">Reference proteome</keyword>
<evidence type="ECO:0000313" key="3">
    <source>
        <dbReference type="EMBL" id="ABW18495.1"/>
    </source>
</evidence>
<dbReference type="EMBL" id="CP000853">
    <property type="protein sequence ID" value="ABW18495.1"/>
    <property type="molecule type" value="Genomic_DNA"/>
</dbReference>
<organism evidence="3 4">
    <name type="scientific">Alkaliphilus oremlandii (strain OhILAs)</name>
    <name type="common">Clostridium oremlandii (strain OhILAs)</name>
    <dbReference type="NCBI Taxonomy" id="350688"/>
    <lineage>
        <taxon>Bacteria</taxon>
        <taxon>Bacillati</taxon>
        <taxon>Bacillota</taxon>
        <taxon>Clostridia</taxon>
        <taxon>Peptostreptococcales</taxon>
        <taxon>Natronincolaceae</taxon>
        <taxon>Alkaliphilus</taxon>
    </lineage>
</organism>
<dbReference type="OrthoDB" id="9812528at2"/>
<name>A8MFV7_ALKOO</name>